<dbReference type="AlphaFoldDB" id="A0A0F9BMU0"/>
<evidence type="ECO:0000313" key="3">
    <source>
        <dbReference type="EMBL" id="KKL15177.1"/>
    </source>
</evidence>
<dbReference type="Pfam" id="PF00582">
    <property type="entry name" value="Usp"/>
    <property type="match status" value="1"/>
</dbReference>
<comment type="caution">
    <text evidence="3">The sequence shown here is derived from an EMBL/GenBank/DDBJ whole genome shotgun (WGS) entry which is preliminary data.</text>
</comment>
<feature type="domain" description="UspA" evidence="2">
    <location>
        <begin position="4"/>
        <end position="143"/>
    </location>
</feature>
<dbReference type="SUPFAM" id="SSF52402">
    <property type="entry name" value="Adenine nucleotide alpha hydrolases-like"/>
    <property type="match status" value="1"/>
</dbReference>
<gene>
    <name evidence="3" type="ORF">LCGC14_2508220</name>
</gene>
<dbReference type="EMBL" id="LAZR01040162">
    <property type="protein sequence ID" value="KKL15177.1"/>
    <property type="molecule type" value="Genomic_DNA"/>
</dbReference>
<dbReference type="PANTHER" id="PTHR46268">
    <property type="entry name" value="STRESS RESPONSE PROTEIN NHAX"/>
    <property type="match status" value="1"/>
</dbReference>
<organism evidence="3">
    <name type="scientific">marine sediment metagenome</name>
    <dbReference type="NCBI Taxonomy" id="412755"/>
    <lineage>
        <taxon>unclassified sequences</taxon>
        <taxon>metagenomes</taxon>
        <taxon>ecological metagenomes</taxon>
    </lineage>
</organism>
<dbReference type="Gene3D" id="3.40.50.620">
    <property type="entry name" value="HUPs"/>
    <property type="match status" value="1"/>
</dbReference>
<sequence length="143" mass="15346">MQVKRIMVCLDGSKNSLRGFDAAISFAKQSNATLVGIHSVTKFSPFTAVHTPKIPESDWSNEVRGIIGTVEKKAEKSGISFEPVVIAGTAAGTDLTTFANNPKNKIDHIVIGSRGLSFPKEIFFGSTSTFILHKAKAPVTIVK</sequence>
<dbReference type="InterPro" id="IPR014729">
    <property type="entry name" value="Rossmann-like_a/b/a_fold"/>
</dbReference>
<evidence type="ECO:0000259" key="2">
    <source>
        <dbReference type="Pfam" id="PF00582"/>
    </source>
</evidence>
<name>A0A0F9BMU0_9ZZZZ</name>
<comment type="similarity">
    <text evidence="1">Belongs to the universal stress protein A family.</text>
</comment>
<accession>A0A0F9BMU0</accession>
<dbReference type="PRINTS" id="PR01438">
    <property type="entry name" value="UNVRSLSTRESS"/>
</dbReference>
<proteinExistence type="inferred from homology"/>
<dbReference type="CDD" id="cd00293">
    <property type="entry name" value="USP-like"/>
    <property type="match status" value="1"/>
</dbReference>
<dbReference type="InterPro" id="IPR006016">
    <property type="entry name" value="UspA"/>
</dbReference>
<protein>
    <recommendedName>
        <fullName evidence="2">UspA domain-containing protein</fullName>
    </recommendedName>
</protein>
<evidence type="ECO:0000256" key="1">
    <source>
        <dbReference type="ARBA" id="ARBA00008791"/>
    </source>
</evidence>
<dbReference type="InterPro" id="IPR006015">
    <property type="entry name" value="Universal_stress_UspA"/>
</dbReference>
<dbReference type="PANTHER" id="PTHR46268:SF25">
    <property type="entry name" value="USPA DOMAIN PROTEIN"/>
    <property type="match status" value="1"/>
</dbReference>
<reference evidence="3" key="1">
    <citation type="journal article" date="2015" name="Nature">
        <title>Complex archaea that bridge the gap between prokaryotes and eukaryotes.</title>
        <authorList>
            <person name="Spang A."/>
            <person name="Saw J.H."/>
            <person name="Jorgensen S.L."/>
            <person name="Zaremba-Niedzwiedzka K."/>
            <person name="Martijn J."/>
            <person name="Lind A.E."/>
            <person name="van Eijk R."/>
            <person name="Schleper C."/>
            <person name="Guy L."/>
            <person name="Ettema T.J."/>
        </authorList>
    </citation>
    <scope>NUCLEOTIDE SEQUENCE</scope>
</reference>